<gene>
    <name evidence="1" type="ORF">GCM10023340_30400</name>
</gene>
<evidence type="ECO:0000313" key="1">
    <source>
        <dbReference type="EMBL" id="GAA5151492.1"/>
    </source>
</evidence>
<accession>A0ABP9PSU0</accession>
<dbReference type="Proteomes" id="UP001500221">
    <property type="component" value="Unassembled WGS sequence"/>
</dbReference>
<proteinExistence type="predicted"/>
<organism evidence="1 2">
    <name type="scientific">Nocardioides marinquilinus</name>
    <dbReference type="NCBI Taxonomy" id="1210400"/>
    <lineage>
        <taxon>Bacteria</taxon>
        <taxon>Bacillati</taxon>
        <taxon>Actinomycetota</taxon>
        <taxon>Actinomycetes</taxon>
        <taxon>Propionibacteriales</taxon>
        <taxon>Nocardioidaceae</taxon>
        <taxon>Nocardioides</taxon>
    </lineage>
</organism>
<name>A0ABP9PSU0_9ACTN</name>
<sequence length="316" mass="35472">MARPTTYRQLLEIRDGLPRDRPFTASESDALGVPNRLRRLLLGAGLLRRAVPGVFHAPELKDSLDLRLQMLRLVVPADCVVTDRTAAWLWGAQMVLAPGDHLQVPRISVFAPPGRRLRNGLSASGERQLADVDVAEVSGLQVTTPLRSACDLARLLHRDQAIGTMDALARLGTFSVDRLVLELDRFKGYRGVIQARMLAPLVDARAESPMESVTRLRWHDAGLPWPECQVEVAGPDGPYFVDVGRREERFGVEYFGEEFHGETEAEHDADRLDWLRGRRQWHIVVAGRADVIGPRQSLDLVLRLEWHAHGRPVRHV</sequence>
<reference evidence="2" key="1">
    <citation type="journal article" date="2019" name="Int. J. Syst. Evol. Microbiol.">
        <title>The Global Catalogue of Microorganisms (GCM) 10K type strain sequencing project: providing services to taxonomists for standard genome sequencing and annotation.</title>
        <authorList>
            <consortium name="The Broad Institute Genomics Platform"/>
            <consortium name="The Broad Institute Genome Sequencing Center for Infectious Disease"/>
            <person name="Wu L."/>
            <person name="Ma J."/>
        </authorList>
    </citation>
    <scope>NUCLEOTIDE SEQUENCE [LARGE SCALE GENOMIC DNA]</scope>
    <source>
        <strain evidence="2">JCM 18459</strain>
    </source>
</reference>
<evidence type="ECO:0000313" key="2">
    <source>
        <dbReference type="Proteomes" id="UP001500221"/>
    </source>
</evidence>
<dbReference type="EMBL" id="BAABKG010000003">
    <property type="protein sequence ID" value="GAA5151492.1"/>
    <property type="molecule type" value="Genomic_DNA"/>
</dbReference>
<dbReference type="RefSeq" id="WP_345460164.1">
    <property type="nucleotide sequence ID" value="NZ_BAABKG010000003.1"/>
</dbReference>
<comment type="caution">
    <text evidence="1">The sequence shown here is derived from an EMBL/GenBank/DDBJ whole genome shotgun (WGS) entry which is preliminary data.</text>
</comment>
<keyword evidence="2" id="KW-1185">Reference proteome</keyword>
<evidence type="ECO:0008006" key="3">
    <source>
        <dbReference type="Google" id="ProtNLM"/>
    </source>
</evidence>
<protein>
    <recommendedName>
        <fullName evidence="3">Transcriptional regulator, AbiEi antitoxin, Type IV TA system</fullName>
    </recommendedName>
</protein>